<dbReference type="AlphaFoldDB" id="A0A0A8Y4S4"/>
<evidence type="ECO:0000313" key="2">
    <source>
        <dbReference type="EMBL" id="JAD19007.1"/>
    </source>
</evidence>
<sequence>MEGTVDGEDSVVAADVAQRAVGVAGGDPAAVAAQELDASLGRGRSVRPDDADDIVVERPERRRARRGRRPGRARHAPYVLPRARGL</sequence>
<dbReference type="EMBL" id="GBRH01278888">
    <property type="protein sequence ID" value="JAD19007.1"/>
    <property type="molecule type" value="Transcribed_RNA"/>
</dbReference>
<organism evidence="2">
    <name type="scientific">Arundo donax</name>
    <name type="common">Giant reed</name>
    <name type="synonym">Donax arundinaceus</name>
    <dbReference type="NCBI Taxonomy" id="35708"/>
    <lineage>
        <taxon>Eukaryota</taxon>
        <taxon>Viridiplantae</taxon>
        <taxon>Streptophyta</taxon>
        <taxon>Embryophyta</taxon>
        <taxon>Tracheophyta</taxon>
        <taxon>Spermatophyta</taxon>
        <taxon>Magnoliopsida</taxon>
        <taxon>Liliopsida</taxon>
        <taxon>Poales</taxon>
        <taxon>Poaceae</taxon>
        <taxon>PACMAD clade</taxon>
        <taxon>Arundinoideae</taxon>
        <taxon>Arundineae</taxon>
        <taxon>Arundo</taxon>
    </lineage>
</organism>
<feature type="region of interest" description="Disordered" evidence="1">
    <location>
        <begin position="41"/>
        <end position="86"/>
    </location>
</feature>
<name>A0A0A8Y4S4_ARUDO</name>
<evidence type="ECO:0000256" key="1">
    <source>
        <dbReference type="SAM" id="MobiDB-lite"/>
    </source>
</evidence>
<reference evidence="2" key="1">
    <citation type="submission" date="2014-09" db="EMBL/GenBank/DDBJ databases">
        <authorList>
            <person name="Magalhaes I.L.F."/>
            <person name="Oliveira U."/>
            <person name="Santos F.R."/>
            <person name="Vidigal T.H.D.A."/>
            <person name="Brescovit A.D."/>
            <person name="Santos A.J."/>
        </authorList>
    </citation>
    <scope>NUCLEOTIDE SEQUENCE</scope>
    <source>
        <tissue evidence="2">Shoot tissue taken approximately 20 cm above the soil surface</tissue>
    </source>
</reference>
<protein>
    <submittedName>
        <fullName evidence="2">Uncharacterized protein</fullName>
    </submittedName>
</protein>
<accession>A0A0A8Y4S4</accession>
<feature type="compositionally biased region" description="Basic residues" evidence="1">
    <location>
        <begin position="61"/>
        <end position="75"/>
    </location>
</feature>
<proteinExistence type="predicted"/>
<reference evidence="2" key="2">
    <citation type="journal article" date="2015" name="Data Brief">
        <title>Shoot transcriptome of the giant reed, Arundo donax.</title>
        <authorList>
            <person name="Barrero R.A."/>
            <person name="Guerrero F.D."/>
            <person name="Moolhuijzen P."/>
            <person name="Goolsby J.A."/>
            <person name="Tidwell J."/>
            <person name="Bellgard S.E."/>
            <person name="Bellgard M.I."/>
        </authorList>
    </citation>
    <scope>NUCLEOTIDE SEQUENCE</scope>
    <source>
        <tissue evidence="2">Shoot tissue taken approximately 20 cm above the soil surface</tissue>
    </source>
</reference>